<evidence type="ECO:0000313" key="3">
    <source>
        <dbReference type="Proteomes" id="UP001292094"/>
    </source>
</evidence>
<accession>A0AAE1PQX8</accession>
<evidence type="ECO:0000313" key="2">
    <source>
        <dbReference type="EMBL" id="KAK4313200.1"/>
    </source>
</evidence>
<feature type="region of interest" description="Disordered" evidence="1">
    <location>
        <begin position="1"/>
        <end position="31"/>
    </location>
</feature>
<dbReference type="AlphaFoldDB" id="A0AAE1PQX8"/>
<dbReference type="EMBL" id="JAWZYT010001337">
    <property type="protein sequence ID" value="KAK4313200.1"/>
    <property type="molecule type" value="Genomic_DNA"/>
</dbReference>
<evidence type="ECO:0000256" key="1">
    <source>
        <dbReference type="SAM" id="MobiDB-lite"/>
    </source>
</evidence>
<sequence>MTGTDGEGEGKEDGERCHEEEWRENGVRGRRRESDGVIMRKMDWRSKRGGSGCLEEGIINESEEEEE</sequence>
<gene>
    <name evidence="2" type="ORF">Pmani_015431</name>
</gene>
<dbReference type="Proteomes" id="UP001292094">
    <property type="component" value="Unassembled WGS sequence"/>
</dbReference>
<reference evidence="2" key="1">
    <citation type="submission" date="2023-11" db="EMBL/GenBank/DDBJ databases">
        <title>Genome assemblies of two species of porcelain crab, Petrolisthes cinctipes and Petrolisthes manimaculis (Anomura: Porcellanidae).</title>
        <authorList>
            <person name="Angst P."/>
        </authorList>
    </citation>
    <scope>NUCLEOTIDE SEQUENCE</scope>
    <source>
        <strain evidence="2">PB745_02</strain>
        <tissue evidence="2">Gill</tissue>
    </source>
</reference>
<keyword evidence="3" id="KW-1185">Reference proteome</keyword>
<comment type="caution">
    <text evidence="2">The sequence shown here is derived from an EMBL/GenBank/DDBJ whole genome shotgun (WGS) entry which is preliminary data.</text>
</comment>
<organism evidence="2 3">
    <name type="scientific">Petrolisthes manimaculis</name>
    <dbReference type="NCBI Taxonomy" id="1843537"/>
    <lineage>
        <taxon>Eukaryota</taxon>
        <taxon>Metazoa</taxon>
        <taxon>Ecdysozoa</taxon>
        <taxon>Arthropoda</taxon>
        <taxon>Crustacea</taxon>
        <taxon>Multicrustacea</taxon>
        <taxon>Malacostraca</taxon>
        <taxon>Eumalacostraca</taxon>
        <taxon>Eucarida</taxon>
        <taxon>Decapoda</taxon>
        <taxon>Pleocyemata</taxon>
        <taxon>Anomura</taxon>
        <taxon>Galatheoidea</taxon>
        <taxon>Porcellanidae</taxon>
        <taxon>Petrolisthes</taxon>
    </lineage>
</organism>
<feature type="region of interest" description="Disordered" evidence="1">
    <location>
        <begin position="47"/>
        <end position="67"/>
    </location>
</feature>
<feature type="compositionally biased region" description="Basic and acidic residues" evidence="1">
    <location>
        <begin position="8"/>
        <end position="31"/>
    </location>
</feature>
<proteinExistence type="predicted"/>
<protein>
    <submittedName>
        <fullName evidence="2">Uncharacterized protein</fullName>
    </submittedName>
</protein>
<name>A0AAE1PQX8_9EUCA</name>